<name>A0A9W9XJR6_9EURO</name>
<dbReference type="PANTHER" id="PTHR28181:SF2">
    <property type="entry name" value="PHOSPHORIC MONOESTER HYDROLASE"/>
    <property type="match status" value="1"/>
</dbReference>
<organism evidence="1 2">
    <name type="scientific">Penicillium fimorum</name>
    <dbReference type="NCBI Taxonomy" id="1882269"/>
    <lineage>
        <taxon>Eukaryota</taxon>
        <taxon>Fungi</taxon>
        <taxon>Dikarya</taxon>
        <taxon>Ascomycota</taxon>
        <taxon>Pezizomycotina</taxon>
        <taxon>Eurotiomycetes</taxon>
        <taxon>Eurotiomycetidae</taxon>
        <taxon>Eurotiales</taxon>
        <taxon>Aspergillaceae</taxon>
        <taxon>Penicillium</taxon>
    </lineage>
</organism>
<evidence type="ECO:0000313" key="2">
    <source>
        <dbReference type="Proteomes" id="UP001149954"/>
    </source>
</evidence>
<reference evidence="1" key="2">
    <citation type="journal article" date="2023" name="IMA Fungus">
        <title>Comparative genomic study of the Penicillium genus elucidates a diverse pangenome and 15 lateral gene transfer events.</title>
        <authorList>
            <person name="Petersen C."/>
            <person name="Sorensen T."/>
            <person name="Nielsen M.R."/>
            <person name="Sondergaard T.E."/>
            <person name="Sorensen J.L."/>
            <person name="Fitzpatrick D.A."/>
            <person name="Frisvad J.C."/>
            <person name="Nielsen K.L."/>
        </authorList>
    </citation>
    <scope>NUCLEOTIDE SEQUENCE</scope>
    <source>
        <strain evidence="1">IBT 29495</strain>
    </source>
</reference>
<dbReference type="InterPro" id="IPR050849">
    <property type="entry name" value="HAD-like_hydrolase_phosphatase"/>
</dbReference>
<sequence>MAISQIQPHQKRKIIIFSDFDGTIFLQDTGHVLVDNLGCGAAYRNKLEEQFKTGERTFRDISDDMWGSLSIPFGDGFELMEKNLELDSGFREFHQYCVAEGFPFNVISAGLKPVLQRTLDIFLGEKEASSIQIVANDLKAPGGIPWKPVWRDNTESGHDKGASVNQARVKAQSECEVDEIPLIVFIGDGVSDLAAAREADVLFARRGLRLEEYCIEHGIEYTPFDDFSQIKKEVEAISLEDQRKTGGVGKPVRYNPRANMWRRISSKEAVPTLMATATPSQDEKMALWPDYFSQPKQHQPEIIRE</sequence>
<evidence type="ECO:0000313" key="1">
    <source>
        <dbReference type="EMBL" id="KAJ5493920.1"/>
    </source>
</evidence>
<dbReference type="PANTHER" id="PTHR28181">
    <property type="entry name" value="UPF0655 PROTEIN YCR015C"/>
    <property type="match status" value="1"/>
</dbReference>
<dbReference type="EMBL" id="JAPWDS010000006">
    <property type="protein sequence ID" value="KAJ5493920.1"/>
    <property type="molecule type" value="Genomic_DNA"/>
</dbReference>
<dbReference type="InterPro" id="IPR023214">
    <property type="entry name" value="HAD_sf"/>
</dbReference>
<comment type="caution">
    <text evidence="1">The sequence shown here is derived from an EMBL/GenBank/DDBJ whole genome shotgun (WGS) entry which is preliminary data.</text>
</comment>
<dbReference type="OrthoDB" id="2342176at2759"/>
<dbReference type="InterPro" id="IPR036412">
    <property type="entry name" value="HAD-like_sf"/>
</dbReference>
<proteinExistence type="predicted"/>
<dbReference type="SUPFAM" id="SSF56784">
    <property type="entry name" value="HAD-like"/>
    <property type="match status" value="1"/>
</dbReference>
<dbReference type="Gene3D" id="3.40.50.1000">
    <property type="entry name" value="HAD superfamily/HAD-like"/>
    <property type="match status" value="1"/>
</dbReference>
<protein>
    <submittedName>
        <fullName evidence="1">Uncharacterized protein</fullName>
    </submittedName>
</protein>
<gene>
    <name evidence="1" type="ORF">N7463_010007</name>
</gene>
<dbReference type="Proteomes" id="UP001149954">
    <property type="component" value="Unassembled WGS sequence"/>
</dbReference>
<dbReference type="AlphaFoldDB" id="A0A9W9XJR6"/>
<dbReference type="Gene3D" id="3.90.1470.20">
    <property type="match status" value="1"/>
</dbReference>
<accession>A0A9W9XJR6</accession>
<reference evidence="1" key="1">
    <citation type="submission" date="2022-12" db="EMBL/GenBank/DDBJ databases">
        <authorList>
            <person name="Petersen C."/>
        </authorList>
    </citation>
    <scope>NUCLEOTIDE SEQUENCE</scope>
    <source>
        <strain evidence="1">IBT 29495</strain>
    </source>
</reference>
<dbReference type="Pfam" id="PF12710">
    <property type="entry name" value="HAD"/>
    <property type="match status" value="1"/>
</dbReference>
<keyword evidence="2" id="KW-1185">Reference proteome</keyword>